<gene>
    <name evidence="1" type="ORF">JR316_0004143</name>
</gene>
<evidence type="ECO:0000313" key="1">
    <source>
        <dbReference type="EMBL" id="KAH9482048.1"/>
    </source>
</evidence>
<proteinExistence type="predicted"/>
<sequence>MLFLTPKISLPIPHPPQMSNKGNYVASLSQFTRWLAGVAENKYGVEIYPGFAGTQLLLSDEPDSTNPWGNKFRSVQGVITNEVGLTKNYRMKSSFEPGMAFRAKVTLLAEGAHGSLSKQAIILHNPRKEAEPQTYGIGLKEVWRVDPEKHKPGEVVHMLEWPLDKDTYGGGWVYHMDGGLVSLGLVIGLDYKNPWLSPDCEFQRMKHHPYFRALLTFPKAERLSYAARVLNEGGLQSVPKLNFPGGALVGFSAGFVNIAKIKGTHNAMKSGILAAKAAWNAVHPSEAESSDGTVAAAADMSSSWVQKDLHEVRNLRPSFGTRLWLWGGIIYSGIDSLILKGRVLWTFKHHGPKGKTKNPDSTSSLDSSLTEPAGNHMPIEYPPFEAPWLRITFKTNLVCVMSDILTSLSSIASELDSELTVIAVFHGKSTHLLLRTTN</sequence>
<organism evidence="1 2">
    <name type="scientific">Psilocybe cubensis</name>
    <name type="common">Psychedelic mushroom</name>
    <name type="synonym">Stropharia cubensis</name>
    <dbReference type="NCBI Taxonomy" id="181762"/>
    <lineage>
        <taxon>Eukaryota</taxon>
        <taxon>Fungi</taxon>
        <taxon>Dikarya</taxon>
        <taxon>Basidiomycota</taxon>
        <taxon>Agaricomycotina</taxon>
        <taxon>Agaricomycetes</taxon>
        <taxon>Agaricomycetidae</taxon>
        <taxon>Agaricales</taxon>
        <taxon>Agaricineae</taxon>
        <taxon>Strophariaceae</taxon>
        <taxon>Psilocybe</taxon>
    </lineage>
</organism>
<comment type="caution">
    <text evidence="1">The sequence shown here is derived from an EMBL/GenBank/DDBJ whole genome shotgun (WGS) entry which is preliminary data.</text>
</comment>
<name>A0ACB8H2B3_PSICU</name>
<dbReference type="EMBL" id="JAFIQS020000004">
    <property type="protein sequence ID" value="KAH9482048.1"/>
    <property type="molecule type" value="Genomic_DNA"/>
</dbReference>
<evidence type="ECO:0000313" key="2">
    <source>
        <dbReference type="Proteomes" id="UP000664032"/>
    </source>
</evidence>
<accession>A0ACB8H2B3</accession>
<reference evidence="1" key="1">
    <citation type="submission" date="2021-10" db="EMBL/GenBank/DDBJ databases">
        <title>Psilocybe cubensis genome.</title>
        <authorList>
            <person name="Mckernan K.J."/>
            <person name="Crawford S."/>
            <person name="Trippe A."/>
            <person name="Kane L.T."/>
            <person name="Mclaughlin S."/>
        </authorList>
    </citation>
    <scope>NUCLEOTIDE SEQUENCE</scope>
    <source>
        <strain evidence="1">MGC-MH-2018</strain>
    </source>
</reference>
<protein>
    <submittedName>
        <fullName evidence="1">Electron transfer flavoprotein-ubiquinone oxidoreductase, mitochondrial</fullName>
    </submittedName>
</protein>
<keyword evidence="2" id="KW-1185">Reference proteome</keyword>
<dbReference type="Proteomes" id="UP000664032">
    <property type="component" value="Unassembled WGS sequence"/>
</dbReference>